<organism evidence="2 3">
    <name type="scientific">Lophium mytilinum</name>
    <dbReference type="NCBI Taxonomy" id="390894"/>
    <lineage>
        <taxon>Eukaryota</taxon>
        <taxon>Fungi</taxon>
        <taxon>Dikarya</taxon>
        <taxon>Ascomycota</taxon>
        <taxon>Pezizomycotina</taxon>
        <taxon>Dothideomycetes</taxon>
        <taxon>Pleosporomycetidae</taxon>
        <taxon>Mytilinidiales</taxon>
        <taxon>Mytilinidiaceae</taxon>
        <taxon>Lophium</taxon>
    </lineage>
</organism>
<sequence length="71" mass="7644">MLFCCKAPHLCILAPIHIPRGTTAAQHRRYSIVDTAGRRRFPECTAPSTTPATGSSRAISHHLVAHPQSAA</sequence>
<accession>A0A6A6R4Y3</accession>
<feature type="compositionally biased region" description="Low complexity" evidence="1">
    <location>
        <begin position="45"/>
        <end position="56"/>
    </location>
</feature>
<keyword evidence="3" id="KW-1185">Reference proteome</keyword>
<dbReference type="EMBL" id="MU004184">
    <property type="protein sequence ID" value="KAF2499599.1"/>
    <property type="molecule type" value="Genomic_DNA"/>
</dbReference>
<gene>
    <name evidence="2" type="ORF">BU16DRAFT_277290</name>
</gene>
<dbReference type="Proteomes" id="UP000799750">
    <property type="component" value="Unassembled WGS sequence"/>
</dbReference>
<name>A0A6A6R4Y3_9PEZI</name>
<feature type="region of interest" description="Disordered" evidence="1">
    <location>
        <begin position="41"/>
        <end position="71"/>
    </location>
</feature>
<reference evidence="2" key="1">
    <citation type="journal article" date="2020" name="Stud. Mycol.">
        <title>101 Dothideomycetes genomes: a test case for predicting lifestyles and emergence of pathogens.</title>
        <authorList>
            <person name="Haridas S."/>
            <person name="Albert R."/>
            <person name="Binder M."/>
            <person name="Bloem J."/>
            <person name="Labutti K."/>
            <person name="Salamov A."/>
            <person name="Andreopoulos B."/>
            <person name="Baker S."/>
            <person name="Barry K."/>
            <person name="Bills G."/>
            <person name="Bluhm B."/>
            <person name="Cannon C."/>
            <person name="Castanera R."/>
            <person name="Culley D."/>
            <person name="Daum C."/>
            <person name="Ezra D."/>
            <person name="Gonzalez J."/>
            <person name="Henrissat B."/>
            <person name="Kuo A."/>
            <person name="Liang C."/>
            <person name="Lipzen A."/>
            <person name="Lutzoni F."/>
            <person name="Magnuson J."/>
            <person name="Mondo S."/>
            <person name="Nolan M."/>
            <person name="Ohm R."/>
            <person name="Pangilinan J."/>
            <person name="Park H.-J."/>
            <person name="Ramirez L."/>
            <person name="Alfaro M."/>
            <person name="Sun H."/>
            <person name="Tritt A."/>
            <person name="Yoshinaga Y."/>
            <person name="Zwiers L.-H."/>
            <person name="Turgeon B."/>
            <person name="Goodwin S."/>
            <person name="Spatafora J."/>
            <person name="Crous P."/>
            <person name="Grigoriev I."/>
        </authorList>
    </citation>
    <scope>NUCLEOTIDE SEQUENCE</scope>
    <source>
        <strain evidence="2">CBS 269.34</strain>
    </source>
</reference>
<protein>
    <submittedName>
        <fullName evidence="2">Uncharacterized protein</fullName>
    </submittedName>
</protein>
<evidence type="ECO:0000313" key="3">
    <source>
        <dbReference type="Proteomes" id="UP000799750"/>
    </source>
</evidence>
<evidence type="ECO:0000313" key="2">
    <source>
        <dbReference type="EMBL" id="KAF2499599.1"/>
    </source>
</evidence>
<proteinExistence type="predicted"/>
<dbReference type="AlphaFoldDB" id="A0A6A6R4Y3"/>
<evidence type="ECO:0000256" key="1">
    <source>
        <dbReference type="SAM" id="MobiDB-lite"/>
    </source>
</evidence>